<evidence type="ECO:0000313" key="2">
    <source>
        <dbReference type="Proteomes" id="UP001165124"/>
    </source>
</evidence>
<reference evidence="1" key="1">
    <citation type="submission" date="2023-02" db="EMBL/GenBank/DDBJ databases">
        <title>Actinomadura rubrobrunea NBRC 14622.</title>
        <authorList>
            <person name="Ichikawa N."/>
            <person name="Sato H."/>
            <person name="Tonouchi N."/>
        </authorList>
    </citation>
    <scope>NUCLEOTIDE SEQUENCE</scope>
    <source>
        <strain evidence="1">NBRC 14622</strain>
    </source>
</reference>
<accession>A0A9W6PT06</accession>
<evidence type="ECO:0000313" key="1">
    <source>
        <dbReference type="EMBL" id="GLW64004.1"/>
    </source>
</evidence>
<dbReference type="EMBL" id="BSRZ01000004">
    <property type="protein sequence ID" value="GLW64004.1"/>
    <property type="molecule type" value="Genomic_DNA"/>
</dbReference>
<protein>
    <submittedName>
        <fullName evidence="1">Uncharacterized protein</fullName>
    </submittedName>
</protein>
<comment type="caution">
    <text evidence="1">The sequence shown here is derived from an EMBL/GenBank/DDBJ whole genome shotgun (WGS) entry which is preliminary data.</text>
</comment>
<gene>
    <name evidence="1" type="ORF">Arub01_22480</name>
</gene>
<dbReference type="Proteomes" id="UP001165124">
    <property type="component" value="Unassembled WGS sequence"/>
</dbReference>
<keyword evidence="2" id="KW-1185">Reference proteome</keyword>
<dbReference type="AlphaFoldDB" id="A0A9W6PT06"/>
<name>A0A9W6PT06_9ACTN</name>
<proteinExistence type="predicted"/>
<sequence>MRPNHVQKASDANDALRLVVDFARTGRLGPLYCGMSLEQVEDLLGPPDDVQGRRRPHRRRPRYYLWGTDLQLLICDDTVVRISVPCWGSDRHPVGLPAPIGGWRRPPTSRLPMDDVIAALDAAGCSWREAPEMVVDRDGPGRAIRTLETGVVLVFGPDVDGDEPGAWLHAVMKDFPDAAPGSPSEGC</sequence>
<organism evidence="1 2">
    <name type="scientific">Actinomadura rubrobrunea</name>
    <dbReference type="NCBI Taxonomy" id="115335"/>
    <lineage>
        <taxon>Bacteria</taxon>
        <taxon>Bacillati</taxon>
        <taxon>Actinomycetota</taxon>
        <taxon>Actinomycetes</taxon>
        <taxon>Streptosporangiales</taxon>
        <taxon>Thermomonosporaceae</taxon>
        <taxon>Actinomadura</taxon>
    </lineage>
</organism>